<gene>
    <name evidence="1" type="ORF">S01H1_61532</name>
</gene>
<reference evidence="1" key="1">
    <citation type="journal article" date="2014" name="Front. Microbiol.">
        <title>High frequency of phylogenetically diverse reductive dehalogenase-homologous genes in deep subseafloor sedimentary metagenomes.</title>
        <authorList>
            <person name="Kawai M."/>
            <person name="Futagami T."/>
            <person name="Toyoda A."/>
            <person name="Takaki Y."/>
            <person name="Nishi S."/>
            <person name="Hori S."/>
            <person name="Arai W."/>
            <person name="Tsubouchi T."/>
            <person name="Morono Y."/>
            <person name="Uchiyama I."/>
            <person name="Ito T."/>
            <person name="Fujiyama A."/>
            <person name="Inagaki F."/>
            <person name="Takami H."/>
        </authorList>
    </citation>
    <scope>NUCLEOTIDE SEQUENCE</scope>
    <source>
        <strain evidence="1">Expedition CK06-06</strain>
    </source>
</reference>
<sequence>MSFPSIGDETLAARFTGTLRPEGEGAEFEVDVDFIAHLVAIRRGRATAHIIVGAIGGATPGQEVEDIIRTLDERLAQALQ</sequence>
<evidence type="ECO:0000313" key="1">
    <source>
        <dbReference type="EMBL" id="GAG34820.1"/>
    </source>
</evidence>
<dbReference type="AlphaFoldDB" id="X0WVV6"/>
<protein>
    <submittedName>
        <fullName evidence="1">Uncharacterized protein</fullName>
    </submittedName>
</protein>
<dbReference type="EMBL" id="BARS01040351">
    <property type="protein sequence ID" value="GAG34820.1"/>
    <property type="molecule type" value="Genomic_DNA"/>
</dbReference>
<proteinExistence type="predicted"/>
<accession>X0WVV6</accession>
<organism evidence="1">
    <name type="scientific">marine sediment metagenome</name>
    <dbReference type="NCBI Taxonomy" id="412755"/>
    <lineage>
        <taxon>unclassified sequences</taxon>
        <taxon>metagenomes</taxon>
        <taxon>ecological metagenomes</taxon>
    </lineage>
</organism>
<name>X0WVV6_9ZZZZ</name>
<comment type="caution">
    <text evidence="1">The sequence shown here is derived from an EMBL/GenBank/DDBJ whole genome shotgun (WGS) entry which is preliminary data.</text>
</comment>